<keyword evidence="2" id="KW-0479">Metal-binding</keyword>
<evidence type="ECO:0000313" key="7">
    <source>
        <dbReference type="Proteomes" id="UP000076268"/>
    </source>
</evidence>
<keyword evidence="4" id="KW-0862">Zinc</keyword>
<keyword evidence="3 6" id="KW-0378">Hydrolase</keyword>
<dbReference type="Gene3D" id="3.40.50.10310">
    <property type="entry name" value="Creatininase"/>
    <property type="match status" value="1"/>
</dbReference>
<dbReference type="Pfam" id="PF02633">
    <property type="entry name" value="Creatininase"/>
    <property type="match status" value="1"/>
</dbReference>
<dbReference type="GO" id="GO:0016811">
    <property type="term" value="F:hydrolase activity, acting on carbon-nitrogen (but not peptide) bonds, in linear amides"/>
    <property type="evidence" value="ECO:0007669"/>
    <property type="project" value="TreeGrafter"/>
</dbReference>
<dbReference type="OrthoDB" id="9801445at2"/>
<dbReference type="STRING" id="1794912.AXX12_14930"/>
<accession>A0A154BLM1</accession>
<protein>
    <submittedName>
        <fullName evidence="6">Creatinine amidohydrolase</fullName>
    </submittedName>
</protein>
<evidence type="ECO:0000256" key="4">
    <source>
        <dbReference type="ARBA" id="ARBA00022833"/>
    </source>
</evidence>
<dbReference type="GO" id="GO:0009231">
    <property type="term" value="P:riboflavin biosynthetic process"/>
    <property type="evidence" value="ECO:0007669"/>
    <property type="project" value="TreeGrafter"/>
</dbReference>
<proteinExistence type="inferred from homology"/>
<evidence type="ECO:0000313" key="6">
    <source>
        <dbReference type="EMBL" id="KYZ74874.1"/>
    </source>
</evidence>
<organism evidence="6 7">
    <name type="scientific">Anaerosporomusa subterranea</name>
    <dbReference type="NCBI Taxonomy" id="1794912"/>
    <lineage>
        <taxon>Bacteria</taxon>
        <taxon>Bacillati</taxon>
        <taxon>Bacillota</taxon>
        <taxon>Negativicutes</taxon>
        <taxon>Acetonemataceae</taxon>
        <taxon>Anaerosporomusa</taxon>
    </lineage>
</organism>
<dbReference type="RefSeq" id="WP_066245296.1">
    <property type="nucleotide sequence ID" value="NZ_LSGP01000026.1"/>
</dbReference>
<name>A0A154BLM1_ANASB</name>
<dbReference type="SUPFAM" id="SSF102215">
    <property type="entry name" value="Creatininase"/>
    <property type="match status" value="1"/>
</dbReference>
<dbReference type="InterPro" id="IPR003785">
    <property type="entry name" value="Creatininase/forma_Hydrolase"/>
</dbReference>
<comment type="cofactor">
    <cofactor evidence="1">
        <name>Zn(2+)</name>
        <dbReference type="ChEBI" id="CHEBI:29105"/>
    </cofactor>
</comment>
<evidence type="ECO:0000256" key="1">
    <source>
        <dbReference type="ARBA" id="ARBA00001947"/>
    </source>
</evidence>
<keyword evidence="7" id="KW-1185">Reference proteome</keyword>
<comment type="similarity">
    <text evidence="5">Belongs to the creatininase superfamily.</text>
</comment>
<dbReference type="PANTHER" id="PTHR35005:SF1">
    <property type="entry name" value="2-AMINO-5-FORMYLAMINO-6-RIBOSYLAMINOPYRIMIDIN-4(3H)-ONE 5'-MONOPHOSPHATE DEFORMYLASE"/>
    <property type="match status" value="1"/>
</dbReference>
<comment type="caution">
    <text evidence="6">The sequence shown here is derived from an EMBL/GenBank/DDBJ whole genome shotgun (WGS) entry which is preliminary data.</text>
</comment>
<evidence type="ECO:0000256" key="2">
    <source>
        <dbReference type="ARBA" id="ARBA00022723"/>
    </source>
</evidence>
<gene>
    <name evidence="6" type="ORF">AXX12_14930</name>
</gene>
<dbReference type="GO" id="GO:0046872">
    <property type="term" value="F:metal ion binding"/>
    <property type="evidence" value="ECO:0007669"/>
    <property type="project" value="UniProtKB-KW"/>
</dbReference>
<dbReference type="PANTHER" id="PTHR35005">
    <property type="entry name" value="3-DEHYDRO-SCYLLO-INOSOSE HYDROLASE"/>
    <property type="match status" value="1"/>
</dbReference>
<dbReference type="Proteomes" id="UP000076268">
    <property type="component" value="Unassembled WGS sequence"/>
</dbReference>
<dbReference type="EMBL" id="LSGP01000026">
    <property type="protein sequence ID" value="KYZ74874.1"/>
    <property type="molecule type" value="Genomic_DNA"/>
</dbReference>
<dbReference type="InterPro" id="IPR024087">
    <property type="entry name" value="Creatininase-like_sf"/>
</dbReference>
<reference evidence="6 7" key="1">
    <citation type="submission" date="2016-02" db="EMBL/GenBank/DDBJ databases">
        <title>Anaerosporomusa subterraneum gen. nov., sp. nov., a spore-forming obligate anaerobe isolated from saprolite.</title>
        <authorList>
            <person name="Choi J.K."/>
            <person name="Shah M."/>
            <person name="Yee N."/>
        </authorList>
    </citation>
    <scope>NUCLEOTIDE SEQUENCE [LARGE SCALE GENOMIC DNA]</scope>
    <source>
        <strain evidence="6 7">RU4</strain>
    </source>
</reference>
<sequence>MSELRSVWLQELTWEDVADYLQEQDIILFPIGSTEQHGPAGPLGVDSYAAISVAEDTARKTQVLVAPPLWYGDSPHHLGFPGTISLTTETLVAVAKDVIRSLAKHGFKKIILLNGHKGTNLAALTTACRGLHEYELPDVFLALADPLFLAKGISHIKESVEHHAGELEISHVWYKYPSLIKAAKLPDTQVDVRTIMSDFVHNDLFGKGGDSIEVFWNSAEQRKFAPSGSFSDSSKASPEKGKIYHEYMVDNLSRFVEWLKKYDGIIGND</sequence>
<evidence type="ECO:0000256" key="5">
    <source>
        <dbReference type="ARBA" id="ARBA00024029"/>
    </source>
</evidence>
<evidence type="ECO:0000256" key="3">
    <source>
        <dbReference type="ARBA" id="ARBA00022801"/>
    </source>
</evidence>
<dbReference type="AlphaFoldDB" id="A0A154BLM1"/>